<feature type="region of interest" description="Disordered" evidence="1">
    <location>
        <begin position="57"/>
        <end position="77"/>
    </location>
</feature>
<dbReference type="AlphaFoldDB" id="E0Q7F1"/>
<dbReference type="EMBL" id="AEEQ01000009">
    <property type="protein sequence ID" value="EFM41666.1"/>
    <property type="molecule type" value="Genomic_DNA"/>
</dbReference>
<proteinExistence type="predicted"/>
<reference evidence="2 3" key="1">
    <citation type="submission" date="2010-08" db="EMBL/GenBank/DDBJ databases">
        <authorList>
            <person name="Muzny D."/>
            <person name="Qin X."/>
            <person name="Deng J."/>
            <person name="Jiang H."/>
            <person name="Liu Y."/>
            <person name="Qu J."/>
            <person name="Song X.-Z."/>
            <person name="Zhang L."/>
            <person name="Thornton R."/>
            <person name="Coyle M."/>
            <person name="Francisco L."/>
            <person name="Jackson L."/>
            <person name="Javaid M."/>
            <person name="Korchina V."/>
            <person name="Kovar C."/>
            <person name="Mata R."/>
            <person name="Mathew T."/>
            <person name="Ngo R."/>
            <person name="Nguyen L."/>
            <person name="Nguyen N."/>
            <person name="Okwuonu G."/>
            <person name="Ongeri F."/>
            <person name="Pham C."/>
            <person name="Simmons D."/>
            <person name="Wilczek-Boney K."/>
            <person name="Hale W."/>
            <person name="Jakkamsetti A."/>
            <person name="Pham P."/>
            <person name="Ruth R."/>
            <person name="San Lucas F."/>
            <person name="Warren J."/>
            <person name="Zhang J."/>
            <person name="Zhao Z."/>
            <person name="Zhou C."/>
            <person name="Zhu D."/>
            <person name="Lee S."/>
            <person name="Bess C."/>
            <person name="Blankenburg K."/>
            <person name="Forbes L."/>
            <person name="Fu Q."/>
            <person name="Gubbala S."/>
            <person name="Hirani K."/>
            <person name="Jayaseelan J.C."/>
            <person name="Lara F."/>
            <person name="Munidasa M."/>
            <person name="Palculict T."/>
            <person name="Patil S."/>
            <person name="Pu L.-L."/>
            <person name="Saada N."/>
            <person name="Tang L."/>
            <person name="Weissenberger G."/>
            <person name="Zhu Y."/>
            <person name="Hemphill L."/>
            <person name="Shang Y."/>
            <person name="Youmans B."/>
            <person name="Ayvaz T."/>
            <person name="Ross M."/>
            <person name="Santibanez J."/>
            <person name="Aqrawi P."/>
            <person name="Gross S."/>
            <person name="Joshi V."/>
            <person name="Fowler G."/>
            <person name="Nazareth L."/>
            <person name="Reid J."/>
            <person name="Worley K."/>
            <person name="Petrosino J."/>
            <person name="Highlander S."/>
            <person name="Gibbs R."/>
        </authorList>
    </citation>
    <scope>NUCLEOTIDE SEQUENCE [LARGE SCALE GENOMIC DNA]</scope>
    <source>
        <strain evidence="2 3">ATCC 27679</strain>
    </source>
</reference>
<evidence type="ECO:0000256" key="1">
    <source>
        <dbReference type="SAM" id="MobiDB-lite"/>
    </source>
</evidence>
<name>E0Q7F1_9BIFI</name>
<comment type="caution">
    <text evidence="2">The sequence shown here is derived from an EMBL/GenBank/DDBJ whole genome shotgun (WGS) entry which is preliminary data.</text>
</comment>
<gene>
    <name evidence="2" type="ORF">HMPREF0168_1059</name>
</gene>
<dbReference type="Proteomes" id="UP000003323">
    <property type="component" value="Unassembled WGS sequence"/>
</dbReference>
<accession>E0Q7F1</accession>
<organism evidence="2 3">
    <name type="scientific">Bifidobacterium dentium ATCC 27679</name>
    <dbReference type="NCBI Taxonomy" id="871562"/>
    <lineage>
        <taxon>Bacteria</taxon>
        <taxon>Bacillati</taxon>
        <taxon>Actinomycetota</taxon>
        <taxon>Actinomycetes</taxon>
        <taxon>Bifidobacteriales</taxon>
        <taxon>Bifidobacteriaceae</taxon>
        <taxon>Bifidobacterium</taxon>
    </lineage>
</organism>
<evidence type="ECO:0000313" key="3">
    <source>
        <dbReference type="Proteomes" id="UP000003323"/>
    </source>
</evidence>
<dbReference type="HOGENOM" id="CLU_1851255_0_0_11"/>
<sequence>MNIRDTTYRGIYCVSLNLNELSDRGINADKICITDGNSIILHASRGILVAMRDRLNELFPPEPDEPESGLPEEPKEPGYYATQQNLLLAKDADGEWSTFGEFSQWENDERYTDDWHVVYKTLGAEAFPLTKLNTKKEH</sequence>
<evidence type="ECO:0000313" key="2">
    <source>
        <dbReference type="EMBL" id="EFM41666.1"/>
    </source>
</evidence>
<protein>
    <submittedName>
        <fullName evidence="2">Uncharacterized protein</fullName>
    </submittedName>
</protein>